<dbReference type="EMBL" id="CADEPM010000005">
    <property type="protein sequence ID" value="CAB3406046.1"/>
    <property type="molecule type" value="Genomic_DNA"/>
</dbReference>
<evidence type="ECO:0000256" key="3">
    <source>
        <dbReference type="ARBA" id="ARBA00022448"/>
    </source>
</evidence>
<reference evidence="8 9" key="1">
    <citation type="submission" date="2020-04" db="EMBL/GenBank/DDBJ databases">
        <authorList>
            <person name="Laetsch R D."/>
            <person name="Stevens L."/>
            <person name="Kumar S."/>
            <person name="Blaxter L. M."/>
        </authorList>
    </citation>
    <scope>NUCLEOTIDE SEQUENCE [LARGE SCALE GENOMIC DNA]</scope>
</reference>
<feature type="transmembrane region" description="Helical" evidence="7">
    <location>
        <begin position="211"/>
        <end position="233"/>
    </location>
</feature>
<feature type="transmembrane region" description="Helical" evidence="7">
    <location>
        <begin position="313"/>
        <end position="337"/>
    </location>
</feature>
<accession>A0A8S1EX92</accession>
<dbReference type="GO" id="GO:0005337">
    <property type="term" value="F:nucleoside transmembrane transporter activity"/>
    <property type="evidence" value="ECO:0007669"/>
    <property type="project" value="InterPro"/>
</dbReference>
<dbReference type="PANTHER" id="PTHR10332:SF36">
    <property type="entry name" value="EQUILIBRATIVE NUCLEOSIDE TRANSPORTER 1"/>
    <property type="match status" value="1"/>
</dbReference>
<evidence type="ECO:0000313" key="9">
    <source>
        <dbReference type="Proteomes" id="UP000494206"/>
    </source>
</evidence>
<evidence type="ECO:0000256" key="7">
    <source>
        <dbReference type="SAM" id="Phobius"/>
    </source>
</evidence>
<dbReference type="PIRSF" id="PIRSF016379">
    <property type="entry name" value="ENT"/>
    <property type="match status" value="1"/>
</dbReference>
<keyword evidence="5 7" id="KW-1133">Transmembrane helix</keyword>
<dbReference type="InterPro" id="IPR002259">
    <property type="entry name" value="Eqnu_transpt"/>
</dbReference>
<feature type="transmembrane region" description="Helical" evidence="7">
    <location>
        <begin position="185"/>
        <end position="205"/>
    </location>
</feature>
<dbReference type="OrthoDB" id="1856718at2759"/>
<feature type="transmembrane region" description="Helical" evidence="7">
    <location>
        <begin position="270"/>
        <end position="293"/>
    </location>
</feature>
<keyword evidence="9" id="KW-1185">Reference proteome</keyword>
<feature type="transmembrane region" description="Helical" evidence="7">
    <location>
        <begin position="344"/>
        <end position="366"/>
    </location>
</feature>
<feature type="transmembrane region" description="Helical" evidence="7">
    <location>
        <begin position="111"/>
        <end position="133"/>
    </location>
</feature>
<keyword evidence="4 7" id="KW-0812">Transmembrane</keyword>
<dbReference type="Pfam" id="PF01733">
    <property type="entry name" value="Nucleoside_tran"/>
    <property type="match status" value="1"/>
</dbReference>
<dbReference type="AlphaFoldDB" id="A0A8S1EX92"/>
<gene>
    <name evidence="8" type="ORF">CBOVIS_LOCUS8171</name>
</gene>
<feature type="transmembrane region" description="Helical" evidence="7">
    <location>
        <begin position="38"/>
        <end position="62"/>
    </location>
</feature>
<organism evidence="8 9">
    <name type="scientific">Caenorhabditis bovis</name>
    <dbReference type="NCBI Taxonomy" id="2654633"/>
    <lineage>
        <taxon>Eukaryota</taxon>
        <taxon>Metazoa</taxon>
        <taxon>Ecdysozoa</taxon>
        <taxon>Nematoda</taxon>
        <taxon>Chromadorea</taxon>
        <taxon>Rhabditida</taxon>
        <taxon>Rhabditina</taxon>
        <taxon>Rhabditomorpha</taxon>
        <taxon>Rhabditoidea</taxon>
        <taxon>Rhabditidae</taxon>
        <taxon>Peloderinae</taxon>
        <taxon>Caenorhabditis</taxon>
    </lineage>
</organism>
<keyword evidence="3" id="KW-0813">Transport</keyword>
<evidence type="ECO:0000256" key="6">
    <source>
        <dbReference type="ARBA" id="ARBA00023136"/>
    </source>
</evidence>
<dbReference type="GO" id="GO:0005886">
    <property type="term" value="C:plasma membrane"/>
    <property type="evidence" value="ECO:0007669"/>
    <property type="project" value="TreeGrafter"/>
</dbReference>
<feature type="transmembrane region" description="Helical" evidence="7">
    <location>
        <begin position="378"/>
        <end position="402"/>
    </location>
</feature>
<protein>
    <submittedName>
        <fullName evidence="8">Uncharacterized protein</fullName>
    </submittedName>
</protein>
<evidence type="ECO:0000256" key="2">
    <source>
        <dbReference type="ARBA" id="ARBA00007965"/>
    </source>
</evidence>
<comment type="caution">
    <text evidence="8">The sequence shown here is derived from an EMBL/GenBank/DDBJ whole genome shotgun (WGS) entry which is preliminary data.</text>
</comment>
<evidence type="ECO:0000256" key="4">
    <source>
        <dbReference type="ARBA" id="ARBA00022692"/>
    </source>
</evidence>
<proteinExistence type="inferred from homology"/>
<feature type="transmembrane region" description="Helical" evidence="7">
    <location>
        <begin position="414"/>
        <end position="441"/>
    </location>
</feature>
<evidence type="ECO:0000256" key="1">
    <source>
        <dbReference type="ARBA" id="ARBA00004141"/>
    </source>
</evidence>
<feature type="transmembrane region" description="Helical" evidence="7">
    <location>
        <begin position="145"/>
        <end position="164"/>
    </location>
</feature>
<dbReference type="PANTHER" id="PTHR10332">
    <property type="entry name" value="EQUILIBRATIVE NUCLEOSIDE TRANSPORTER"/>
    <property type="match status" value="1"/>
</dbReference>
<dbReference type="Proteomes" id="UP000494206">
    <property type="component" value="Unassembled WGS sequence"/>
</dbReference>
<keyword evidence="6 7" id="KW-0472">Membrane</keyword>
<feature type="transmembrane region" description="Helical" evidence="7">
    <location>
        <begin position="82"/>
        <end position="104"/>
    </location>
</feature>
<evidence type="ECO:0000256" key="5">
    <source>
        <dbReference type="ARBA" id="ARBA00022989"/>
    </source>
</evidence>
<name>A0A8S1EX92_9PELO</name>
<evidence type="ECO:0000313" key="8">
    <source>
        <dbReference type="EMBL" id="CAB3406046.1"/>
    </source>
</evidence>
<dbReference type="PRINTS" id="PR01130">
    <property type="entry name" value="DERENTRNSPRT"/>
</dbReference>
<comment type="similarity">
    <text evidence="2">Belongs to the SLC29A/ENT transporter (TC 2.A.57) family.</text>
</comment>
<sequence length="446" mass="50238">MSCDTKNEMESQNDPDITVDSKDEFLTDKQKPQDKYNLVFWIILLNGIGVLLPWNMFITIAPTYYVDYWFTVNGTKTSYADSFMSATGIVAQIPNLLIAIINVLNLICGPLLYRIIGPLTFNSLLIILTLGFVIFQEPSDEARNWFYIVSLIIILAMNGSNGLYQNSFFGLAADFPSKYSNAVVVGTNICGTFTSILQILAIIAFPNAPRMAAILYFAISFAVLLICLLSWWFCRKLEFFNYHVEKGNRARMAQESVTFDIMLYIRTFKYCWLQCLSVFLVYFVTLSVFPTVLAGVSPTNSNGDWKSVFSKNIYAAITTFLNFNLFAAVGSMMANFVQFPNEKFLIVPVVLRIAFIPFFMFCNYIPDSRHMTVLFWNEWIFFFGNTFMALTSGYFSSLGMMYAPRVCPPENSKLAGQISALCLVAGITAGVSFTPVITLMVQNIGS</sequence>
<comment type="subcellular location">
    <subcellularLocation>
        <location evidence="1">Membrane</location>
        <topology evidence="1">Multi-pass membrane protein</topology>
    </subcellularLocation>
</comment>